<organism evidence="1 2">
    <name type="scientific">Acinetobacter phage Acj9</name>
    <dbReference type="NCBI Taxonomy" id="760939"/>
    <lineage>
        <taxon>Viruses</taxon>
        <taxon>Duplodnaviria</taxon>
        <taxon>Heunggongvirae</taxon>
        <taxon>Uroviricota</taxon>
        <taxon>Caudoviricetes</taxon>
        <taxon>Pantevenvirales</taxon>
        <taxon>Straboviridae</taxon>
        <taxon>Twarogvirinae</taxon>
        <taxon>Acajnonavirus</taxon>
        <taxon>Acajnonavirus acj9</taxon>
    </lineage>
</organism>
<accession>E5EPT9</accession>
<dbReference type="Gene3D" id="3.40.50.300">
    <property type="entry name" value="P-loop containing nucleotide triphosphate hydrolases"/>
    <property type="match status" value="1"/>
</dbReference>
<keyword evidence="2" id="KW-1185">Reference proteome</keyword>
<dbReference type="Proteomes" id="UP000008731">
    <property type="component" value="Segment"/>
</dbReference>
<dbReference type="InterPro" id="IPR048444">
    <property type="entry name" value="DNMK"/>
</dbReference>
<keyword evidence="1" id="KW-0418">Kinase</keyword>
<proteinExistence type="predicted"/>
<dbReference type="OrthoDB" id="14006at10239"/>
<sequence length="244" mass="27818">MKLIAIVGQKRSGKDTAANVICDEFDTERYQLALPIKWALNEAYNDLGLKKSSGVILSFNDFDGEGIDREQPILISNSDAYNLMYRALKLLQTNGCNLVRALPLLPDGENLFGFDAIAKLCTESNNQPWSIRRMMQVLGTDIVVNHIDREFWNRCMMATYIDCRNKDRDLFLVKDVRQEHELSLMRDLGALIIFVKRDDINKNIDTHITEAGLTPVEGDIIIENNDSIEIFESKIKEVISCQMK</sequence>
<dbReference type="RefSeq" id="YP_004010292.1">
    <property type="nucleotide sequence ID" value="NC_014663.1"/>
</dbReference>
<dbReference type="SUPFAM" id="SSF52540">
    <property type="entry name" value="P-loop containing nucleoside triphosphate hydrolases"/>
    <property type="match status" value="1"/>
</dbReference>
<dbReference type="GeneID" id="9926589"/>
<dbReference type="InterPro" id="IPR027417">
    <property type="entry name" value="P-loop_NTPase"/>
</dbReference>
<dbReference type="Gene3D" id="1.10.238.70">
    <property type="match status" value="1"/>
</dbReference>
<dbReference type="InterPro" id="IPR023191">
    <property type="entry name" value="DNMP_kinase_N"/>
</dbReference>
<reference evidence="1 2" key="1">
    <citation type="journal article" date="2010" name="Virol. J.">
        <title>Genomes of the T4-related bacteriophages as windows on microbial genome evolution.</title>
        <authorList>
            <person name="Petrov V.M."/>
            <person name="Ratnayaka S."/>
            <person name="Nolan J.M."/>
            <person name="Miller E.S."/>
            <person name="Karam J.D."/>
        </authorList>
    </citation>
    <scope>NUCLEOTIDE SEQUENCE [LARGE SCALE GENOMIC DNA]</scope>
</reference>
<evidence type="ECO:0000313" key="1">
    <source>
        <dbReference type="EMBL" id="ADG60055.1"/>
    </source>
</evidence>
<dbReference type="GO" id="GO:0016301">
    <property type="term" value="F:kinase activity"/>
    <property type="evidence" value="ECO:0007669"/>
    <property type="project" value="UniProtKB-KW"/>
</dbReference>
<protein>
    <submittedName>
        <fullName evidence="1">Gp1 dNMP kinase</fullName>
    </submittedName>
</protein>
<dbReference type="Pfam" id="PF21448">
    <property type="entry name" value="DNMK"/>
    <property type="match status" value="1"/>
</dbReference>
<name>E5EPT9_9CAUD</name>
<keyword evidence="1" id="KW-0808">Transferase</keyword>
<dbReference type="KEGG" id="vg:9926589"/>
<dbReference type="EMBL" id="HM004124">
    <property type="protein sequence ID" value="ADG60055.1"/>
    <property type="molecule type" value="Genomic_DNA"/>
</dbReference>
<gene>
    <name evidence="1" type="primary">1</name>
    <name evidence="1" type="ORF">Acj9p155</name>
</gene>
<evidence type="ECO:0000313" key="2">
    <source>
        <dbReference type="Proteomes" id="UP000008731"/>
    </source>
</evidence>